<evidence type="ECO:0000256" key="11">
    <source>
        <dbReference type="ARBA" id="ARBA00023242"/>
    </source>
</evidence>
<evidence type="ECO:0000256" key="7">
    <source>
        <dbReference type="ARBA" id="ARBA00022824"/>
    </source>
</evidence>
<keyword evidence="7" id="KW-0256">Endoplasmic reticulum</keyword>
<evidence type="ECO:0000256" key="1">
    <source>
        <dbReference type="ARBA" id="ARBA00003440"/>
    </source>
</evidence>
<sequence length="667" mass="76243">MKRRNADCGKIRRPMKRTKIAESIYGSSTFLYLKFMLIWALVLMADFILEFRFEYLWPFWLLLRSVYDSYKYQGLAFSIFFVFIALTSDMICFLFIPVQWLFFAASTYVWVQYVWYTERGICLPSISLWLLFVYIEASVRLKELKHFPFHLDLCRPFAAHCIGYPVVTLGFGCKSYIGYTLKLRKQKEVAKENTFYIQLLQQALPAEPSSLTSEKVSKNDEEVISNGVGHCNLSQTNGKNSNVNGNPPGKGVISIGSIHCHNPSAINRYSELDPHDVRKHNNNPSVIEKHEYQYMETHLSKRVNNVNHFDESDESCEQDKISKTSSLTIASRNSKWVVQSSVSNINIASSGSGKKKNITNRELASNILNIAKDEHTVRLESDVKRLKTDLQASRQCEQELRAQVNSLTITEHSFREELAQLQQQNENLQNKLHNLVTARQQDKQLVSQLEKRLQEERKLRNSIESTLASERKAKKAEEAAAARAVLVAAANRADCTENCKNRRRDLENDIKQLRREVKVREDQLRQIEREAQSLRQYKDNQNDTEVLMSALSAMQDKNTHLENSLSAETRVKLDLFCALGDAKRQVEITQSLLTQKEKEIDELKSKVAEVMAVMPPSSTYAAVSLESDMVSSSMLYSPKFMSEDKGTKSSLDPNASIYTPNIGSSEM</sequence>
<dbReference type="Proteomes" id="UP000694941">
    <property type="component" value="Unplaced"/>
</dbReference>
<evidence type="ECO:0000256" key="13">
    <source>
        <dbReference type="SAM" id="Coils"/>
    </source>
</evidence>
<keyword evidence="8 15" id="KW-1133">Transmembrane helix</keyword>
<feature type="coiled-coil region" evidence="13">
    <location>
        <begin position="496"/>
        <end position="544"/>
    </location>
</feature>
<keyword evidence="11" id="KW-0539">Nucleus</keyword>
<feature type="region of interest" description="Disordered" evidence="14">
    <location>
        <begin position="642"/>
        <end position="667"/>
    </location>
</feature>
<evidence type="ECO:0000256" key="9">
    <source>
        <dbReference type="ARBA" id="ARBA00023136"/>
    </source>
</evidence>
<protein>
    <recommendedName>
        <fullName evidence="4">Macoilin</fullName>
    </recommendedName>
    <alternativeName>
        <fullName evidence="12">Transmembrane protein 57</fullName>
    </alternativeName>
</protein>
<comment type="function">
    <text evidence="1">Plays a role in the regulation of neuronal activity.</text>
</comment>
<feature type="transmembrane region" description="Helical" evidence="15">
    <location>
        <begin position="116"/>
        <end position="135"/>
    </location>
</feature>
<evidence type="ECO:0000256" key="8">
    <source>
        <dbReference type="ARBA" id="ARBA00022989"/>
    </source>
</evidence>
<dbReference type="InterPro" id="IPR019130">
    <property type="entry name" value="Macoilin"/>
</dbReference>
<organism evidence="16 17">
    <name type="scientific">Limulus polyphemus</name>
    <name type="common">Atlantic horseshoe crab</name>
    <dbReference type="NCBI Taxonomy" id="6850"/>
    <lineage>
        <taxon>Eukaryota</taxon>
        <taxon>Metazoa</taxon>
        <taxon>Ecdysozoa</taxon>
        <taxon>Arthropoda</taxon>
        <taxon>Chelicerata</taxon>
        <taxon>Merostomata</taxon>
        <taxon>Xiphosura</taxon>
        <taxon>Limulidae</taxon>
        <taxon>Limulus</taxon>
    </lineage>
</organism>
<evidence type="ECO:0000313" key="16">
    <source>
        <dbReference type="Proteomes" id="UP000694941"/>
    </source>
</evidence>
<comment type="subcellular location">
    <subcellularLocation>
        <location evidence="2">Nucleus membrane</location>
        <topology evidence="2">Multi-pass membrane protein</topology>
    </subcellularLocation>
    <subcellularLocation>
        <location evidence="3">Rough endoplasmic reticulum membrane</location>
        <topology evidence="3">Multi-pass membrane protein</topology>
    </subcellularLocation>
</comment>
<name>A0ABM1B9M2_LIMPO</name>
<gene>
    <name evidence="17" type="primary">LOC106462275</name>
</gene>
<feature type="transmembrane region" description="Helical" evidence="15">
    <location>
        <begin position="75"/>
        <end position="96"/>
    </location>
</feature>
<feature type="transmembrane region" description="Helical" evidence="15">
    <location>
        <begin position="20"/>
        <end position="41"/>
    </location>
</feature>
<dbReference type="PANTHER" id="PTHR47464">
    <property type="entry name" value="MACOILIN"/>
    <property type="match status" value="1"/>
</dbReference>
<evidence type="ECO:0000256" key="5">
    <source>
        <dbReference type="ARBA" id="ARBA00022553"/>
    </source>
</evidence>
<feature type="coiled-coil region" evidence="13">
    <location>
        <begin position="404"/>
        <end position="466"/>
    </location>
</feature>
<keyword evidence="5" id="KW-0597">Phosphoprotein</keyword>
<feature type="compositionally biased region" description="Polar residues" evidence="14">
    <location>
        <begin position="648"/>
        <end position="667"/>
    </location>
</feature>
<reference evidence="17" key="1">
    <citation type="submission" date="2025-08" db="UniProtKB">
        <authorList>
            <consortium name="RefSeq"/>
        </authorList>
    </citation>
    <scope>IDENTIFICATION</scope>
    <source>
        <tissue evidence="17">Muscle</tissue>
    </source>
</reference>
<keyword evidence="6 15" id="KW-0812">Transmembrane</keyword>
<evidence type="ECO:0000256" key="2">
    <source>
        <dbReference type="ARBA" id="ARBA00004232"/>
    </source>
</evidence>
<keyword evidence="10" id="KW-0325">Glycoprotein</keyword>
<evidence type="ECO:0000256" key="3">
    <source>
        <dbReference type="ARBA" id="ARBA00004269"/>
    </source>
</evidence>
<evidence type="ECO:0000256" key="4">
    <source>
        <dbReference type="ARBA" id="ARBA00021882"/>
    </source>
</evidence>
<accession>A0ABM1B9M2</accession>
<dbReference type="PANTHER" id="PTHR47464:SF2">
    <property type="entry name" value="MACOILIN"/>
    <property type="match status" value="1"/>
</dbReference>
<proteinExistence type="predicted"/>
<evidence type="ECO:0000256" key="12">
    <source>
        <dbReference type="ARBA" id="ARBA00031129"/>
    </source>
</evidence>
<keyword evidence="13" id="KW-0175">Coiled coil</keyword>
<feature type="coiled-coil region" evidence="13">
    <location>
        <begin position="586"/>
        <end position="613"/>
    </location>
</feature>
<evidence type="ECO:0000256" key="10">
    <source>
        <dbReference type="ARBA" id="ARBA00023180"/>
    </source>
</evidence>
<keyword evidence="16" id="KW-1185">Reference proteome</keyword>
<evidence type="ECO:0000256" key="14">
    <source>
        <dbReference type="SAM" id="MobiDB-lite"/>
    </source>
</evidence>
<keyword evidence="9 15" id="KW-0472">Membrane</keyword>
<evidence type="ECO:0000256" key="15">
    <source>
        <dbReference type="SAM" id="Phobius"/>
    </source>
</evidence>
<dbReference type="GeneID" id="106462275"/>
<evidence type="ECO:0000313" key="17">
    <source>
        <dbReference type="RefSeq" id="XP_013777629.1"/>
    </source>
</evidence>
<dbReference type="RefSeq" id="XP_013777629.1">
    <property type="nucleotide sequence ID" value="XM_013922175.2"/>
</dbReference>
<evidence type="ECO:0000256" key="6">
    <source>
        <dbReference type="ARBA" id="ARBA00022692"/>
    </source>
</evidence>
<dbReference type="Pfam" id="PF09726">
    <property type="entry name" value="Macoilin"/>
    <property type="match status" value="1"/>
</dbReference>